<sequence length="96" mass="10560">MSRAFENDPRLKHMDPGRLSALQSLAKELEAAPGDQKMAAFLSAGQKAAREHVSFSAEEQELLIQILMEGMSGEERKKAEAVRKLAGRIQKNRPGA</sequence>
<gene>
    <name evidence="1" type="ORF">H8708_07765</name>
</gene>
<organism evidence="1 2">
    <name type="scientific">Enterocloster hominis</name>
    <name type="common">ex Liu et al. 2021</name>
    <dbReference type="NCBI Taxonomy" id="2763663"/>
    <lineage>
        <taxon>Bacteria</taxon>
        <taxon>Bacillati</taxon>
        <taxon>Bacillota</taxon>
        <taxon>Clostridia</taxon>
        <taxon>Lachnospirales</taxon>
        <taxon>Lachnospiraceae</taxon>
        <taxon>Enterocloster</taxon>
    </lineage>
</organism>
<evidence type="ECO:0000313" key="1">
    <source>
        <dbReference type="EMBL" id="MBC8599124.1"/>
    </source>
</evidence>
<proteinExistence type="predicted"/>
<evidence type="ECO:0000313" key="2">
    <source>
        <dbReference type="Proteomes" id="UP000647491"/>
    </source>
</evidence>
<keyword evidence="2" id="KW-1185">Reference proteome</keyword>
<comment type="caution">
    <text evidence="1">The sequence shown here is derived from an EMBL/GenBank/DDBJ whole genome shotgun (WGS) entry which is preliminary data.</text>
</comment>
<protein>
    <submittedName>
        <fullName evidence="1">Uncharacterized protein</fullName>
    </submittedName>
</protein>
<dbReference type="EMBL" id="JACRTJ010000017">
    <property type="protein sequence ID" value="MBC8599124.1"/>
    <property type="molecule type" value="Genomic_DNA"/>
</dbReference>
<reference evidence="1 2" key="1">
    <citation type="submission" date="2020-08" db="EMBL/GenBank/DDBJ databases">
        <title>Genome public.</title>
        <authorList>
            <person name="Liu C."/>
            <person name="Sun Q."/>
        </authorList>
    </citation>
    <scope>NUCLEOTIDE SEQUENCE [LARGE SCALE GENOMIC DNA]</scope>
    <source>
        <strain evidence="1 2">BX10</strain>
    </source>
</reference>
<name>A0ABR7NTB0_9FIRM</name>
<accession>A0ABR7NTB0</accession>
<dbReference type="RefSeq" id="WP_262427486.1">
    <property type="nucleotide sequence ID" value="NZ_JACRTJ010000017.1"/>
</dbReference>
<dbReference type="Proteomes" id="UP000647491">
    <property type="component" value="Unassembled WGS sequence"/>
</dbReference>